<dbReference type="Pfam" id="PF11385">
    <property type="entry name" value="DUF3189"/>
    <property type="match status" value="1"/>
</dbReference>
<dbReference type="EMBL" id="WBZB01000004">
    <property type="protein sequence ID" value="KAB3533167.1"/>
    <property type="molecule type" value="Genomic_DNA"/>
</dbReference>
<gene>
    <name evidence="1" type="ORF">F8153_01055</name>
</gene>
<dbReference type="OrthoDB" id="1680616at2"/>
<dbReference type="AlphaFoldDB" id="A0A833HRD8"/>
<dbReference type="InterPro" id="IPR021525">
    <property type="entry name" value="DUF3189"/>
</dbReference>
<evidence type="ECO:0000313" key="2">
    <source>
        <dbReference type="Proteomes" id="UP000465601"/>
    </source>
</evidence>
<sequence>MKIFYSCYGGAHSSIITANIHLGLLPDKRVATIHEIIHCPYFDATKSKEIGRPIFMGEDSLKNQIFALGMASSRNQYTQLLYEYVRLQQGSCRGEILIINTIPLINLKVRVGGFLSRKLNLISIGRPLVAIGIQNRYMNFVKLVENLKASL</sequence>
<accession>A0A833HRD8</accession>
<protein>
    <submittedName>
        <fullName evidence="1">DUF3189 family protein</fullName>
    </submittedName>
</protein>
<reference evidence="1 2" key="1">
    <citation type="submission" date="2019-10" db="EMBL/GenBank/DDBJ databases">
        <title>Alkaliphilus serpentinus sp. nov. and Alkaliphilus pronyensis sp. nov., two novel anaerobic alkaliphilic species isolated from the serpentinized-hosted hydrothermal field of the Prony Bay (New Caledonia).</title>
        <authorList>
            <person name="Postec A."/>
        </authorList>
    </citation>
    <scope>NUCLEOTIDE SEQUENCE [LARGE SCALE GENOMIC DNA]</scope>
    <source>
        <strain evidence="1 2">LacT</strain>
    </source>
</reference>
<organism evidence="1 2">
    <name type="scientific">Alkaliphilus serpentinus</name>
    <dbReference type="NCBI Taxonomy" id="1482731"/>
    <lineage>
        <taxon>Bacteria</taxon>
        <taxon>Bacillati</taxon>
        <taxon>Bacillota</taxon>
        <taxon>Clostridia</taxon>
        <taxon>Peptostreptococcales</taxon>
        <taxon>Natronincolaceae</taxon>
        <taxon>Alkaliphilus</taxon>
    </lineage>
</organism>
<dbReference type="Proteomes" id="UP000465601">
    <property type="component" value="Unassembled WGS sequence"/>
</dbReference>
<evidence type="ECO:0000313" key="1">
    <source>
        <dbReference type="EMBL" id="KAB3533167.1"/>
    </source>
</evidence>
<name>A0A833HRD8_9FIRM</name>
<keyword evidence="2" id="KW-1185">Reference proteome</keyword>
<dbReference type="RefSeq" id="WP_151864492.1">
    <property type="nucleotide sequence ID" value="NZ_WBZB01000004.1"/>
</dbReference>
<comment type="caution">
    <text evidence="1">The sequence shown here is derived from an EMBL/GenBank/DDBJ whole genome shotgun (WGS) entry which is preliminary data.</text>
</comment>
<proteinExistence type="predicted"/>